<reference evidence="1" key="1">
    <citation type="submission" date="2021-02" db="EMBL/GenBank/DDBJ databases">
        <authorList>
            <person name="Nowell W R."/>
        </authorList>
    </citation>
    <scope>NUCLEOTIDE SEQUENCE</scope>
</reference>
<keyword evidence="2" id="KW-1185">Reference proteome</keyword>
<proteinExistence type="predicted"/>
<accession>A0A815WF23</accession>
<dbReference type="AlphaFoldDB" id="A0A815WF23"/>
<dbReference type="Proteomes" id="UP000663828">
    <property type="component" value="Unassembled WGS sequence"/>
</dbReference>
<evidence type="ECO:0000313" key="1">
    <source>
        <dbReference type="EMBL" id="CAF1547932.1"/>
    </source>
</evidence>
<name>A0A815WF23_ADIRI</name>
<gene>
    <name evidence="1" type="ORF">XAT740_LOCUS42662</name>
</gene>
<dbReference type="EMBL" id="CAJNOR010005145">
    <property type="protein sequence ID" value="CAF1547932.1"/>
    <property type="molecule type" value="Genomic_DNA"/>
</dbReference>
<evidence type="ECO:0000313" key="2">
    <source>
        <dbReference type="Proteomes" id="UP000663828"/>
    </source>
</evidence>
<organism evidence="1 2">
    <name type="scientific">Adineta ricciae</name>
    <name type="common">Rotifer</name>
    <dbReference type="NCBI Taxonomy" id="249248"/>
    <lineage>
        <taxon>Eukaryota</taxon>
        <taxon>Metazoa</taxon>
        <taxon>Spiralia</taxon>
        <taxon>Gnathifera</taxon>
        <taxon>Rotifera</taxon>
        <taxon>Eurotatoria</taxon>
        <taxon>Bdelloidea</taxon>
        <taxon>Adinetida</taxon>
        <taxon>Adinetidae</taxon>
        <taxon>Adineta</taxon>
    </lineage>
</organism>
<protein>
    <submittedName>
        <fullName evidence="1">Uncharacterized protein</fullName>
    </submittedName>
</protein>
<comment type="caution">
    <text evidence="1">The sequence shown here is derived from an EMBL/GenBank/DDBJ whole genome shotgun (WGS) entry which is preliminary data.</text>
</comment>
<sequence length="107" mass="12004">MIMAGAVAGDINYLDSTADDCPPWPVQLSIPATMRTEFEQDNDKIKRFQIINLWRSLSPNPITDNPLTICDYQSIDPVKDAHMLTVRGETDNTTAYTISENAHITHI</sequence>